<organism evidence="1 2">
    <name type="scientific">Candidatus Trichorickettsia mobilis</name>
    <dbReference type="NCBI Taxonomy" id="1346319"/>
    <lineage>
        <taxon>Bacteria</taxon>
        <taxon>Pseudomonadati</taxon>
        <taxon>Pseudomonadota</taxon>
        <taxon>Alphaproteobacteria</taxon>
        <taxon>Rickettsiales</taxon>
        <taxon>Rickettsiaceae</taxon>
        <taxon>Rickettsieae</taxon>
        <taxon>Candidatus Trichorickettsia</taxon>
    </lineage>
</organism>
<accession>A0ABZ0UV00</accession>
<proteinExistence type="predicted"/>
<geneLocation type="plasmid" evidence="1 2">
    <name>unnamed1</name>
</geneLocation>
<evidence type="ECO:0008006" key="3">
    <source>
        <dbReference type="Google" id="ProtNLM"/>
    </source>
</evidence>
<dbReference type="Proteomes" id="UP001326613">
    <property type="component" value="Plasmid unnamed1"/>
</dbReference>
<protein>
    <recommendedName>
        <fullName evidence="3">DUF2829 domain-containing protein</fullName>
    </recommendedName>
</protein>
<gene>
    <name evidence="1" type="ORF">Trichorick_01396</name>
</gene>
<dbReference type="RefSeq" id="WP_323738957.1">
    <property type="nucleotide sequence ID" value="NZ_CP112933.1"/>
</dbReference>
<evidence type="ECO:0000313" key="1">
    <source>
        <dbReference type="EMBL" id="WPY01483.1"/>
    </source>
</evidence>
<name>A0ABZ0UV00_9RICK</name>
<keyword evidence="1" id="KW-0614">Plasmid</keyword>
<reference evidence="1 2" key="1">
    <citation type="submission" date="2022-10" db="EMBL/GenBank/DDBJ databases">
        <title>Host association and intracellularity evolved multiple times independently in the Rickettsiales.</title>
        <authorList>
            <person name="Castelli M."/>
            <person name="Nardi T."/>
            <person name="Gammuto L."/>
            <person name="Bellinzona G."/>
            <person name="Sabaneyeva E."/>
            <person name="Potekhin A."/>
            <person name="Serra V."/>
            <person name="Petroni G."/>
            <person name="Sassera D."/>
        </authorList>
    </citation>
    <scope>NUCLEOTIDE SEQUENCE [LARGE SCALE GENOMIC DNA]</scope>
    <source>
        <strain evidence="1 2">Kr 154-4</strain>
        <plasmid evidence="1 2">unnamed1</plasmid>
    </source>
</reference>
<dbReference type="EMBL" id="CP112933">
    <property type="protein sequence ID" value="WPY01483.1"/>
    <property type="molecule type" value="Genomic_DNA"/>
</dbReference>
<keyword evidence="2" id="KW-1185">Reference proteome</keyword>
<evidence type="ECO:0000313" key="2">
    <source>
        <dbReference type="Proteomes" id="UP001326613"/>
    </source>
</evidence>
<sequence length="53" mass="6090">MNITEAVRCLKVGKIVKRKDWDISNAIDYNGCDDYTPLFAIDDIDANDWQVVQ</sequence>